<dbReference type="EMBL" id="JANBUH010000293">
    <property type="protein sequence ID" value="KAJ2752353.1"/>
    <property type="molecule type" value="Genomic_DNA"/>
</dbReference>
<protein>
    <submittedName>
        <fullName evidence="3">Uncharacterized protein</fullName>
    </submittedName>
</protein>
<sequence>MEPETPPRNPSAQSLSGTPVHTPINRVLQRVDQLTPTRYATAIMSPFGSPALRRLDEDALRDRLRDAYFLLKEKEKNLFLAATVGQELVEANQQLEKSYEKIQAELEAMRSTEHGVSDEERSHGRRRSMHQNRANTNDDRREGPDDSSMNDDREKQWMRVHVQPLKTRLDMALELTDSLSAERENLAAQVYGLKQEQAAALRRASDSAASAEESQRRVEFLEEDKARLQQELDEQRVFWARRWAEHQANAREVNVPSSHRAEDAAARIRAEQRADATQMRLNASLAEVELLRTQMQRLEDERVECEPLRARWLSSEEALLELQDTHQTTCDALAQAEAQLAEFDRMEIDPVSLKSDKTSTSLLGELDQQRHHAVTQQQALAREHVALKRAYTRAMGSQARMKQQVARLTQLAATGASETRMRRLEAALGEAECQRQALLWASMGQRRLSPDSEIHVAETDGTALVMALRAKLKVVTDEREQAHRELRTAHLLRANEVQRTREIEREAADTESKLRRAVGDLSALRADHDALKRAVKSGKKQVHSPRSPHKPPDQPDVQQPPRKRTCVGLKENASPTKGPMSLAFVINSEAANTQPSPTSSHSSNQPLTSDSTKRRPATPSGIRAAKRKLRMTSDTAPVESGDISDIKQAADRGLKSWLGTLGAVHASATIGDHHVGDVSTSEPSGSSAVDVKPEECATSTSTTSDGKPAAPVDEIYVTSRMSQKPIECNNQ</sequence>
<organism evidence="3 4">
    <name type="scientific">Coemansia pectinata</name>
    <dbReference type="NCBI Taxonomy" id="1052879"/>
    <lineage>
        <taxon>Eukaryota</taxon>
        <taxon>Fungi</taxon>
        <taxon>Fungi incertae sedis</taxon>
        <taxon>Zoopagomycota</taxon>
        <taxon>Kickxellomycotina</taxon>
        <taxon>Kickxellomycetes</taxon>
        <taxon>Kickxellales</taxon>
        <taxon>Kickxellaceae</taxon>
        <taxon>Coemansia</taxon>
    </lineage>
</organism>
<feature type="compositionally biased region" description="Polar residues" evidence="2">
    <location>
        <begin position="592"/>
        <end position="610"/>
    </location>
</feature>
<accession>A0A9W8GSU2</accession>
<evidence type="ECO:0000313" key="3">
    <source>
        <dbReference type="EMBL" id="KAJ2752353.1"/>
    </source>
</evidence>
<dbReference type="AlphaFoldDB" id="A0A9W8GSU2"/>
<reference evidence="3" key="1">
    <citation type="submission" date="2022-07" db="EMBL/GenBank/DDBJ databases">
        <title>Phylogenomic reconstructions and comparative analyses of Kickxellomycotina fungi.</title>
        <authorList>
            <person name="Reynolds N.K."/>
            <person name="Stajich J.E."/>
            <person name="Barry K."/>
            <person name="Grigoriev I.V."/>
            <person name="Crous P."/>
            <person name="Smith M.E."/>
        </authorList>
    </citation>
    <scope>NUCLEOTIDE SEQUENCE</scope>
    <source>
        <strain evidence="3">BCRC 34297</strain>
    </source>
</reference>
<comment type="caution">
    <text evidence="3">The sequence shown here is derived from an EMBL/GenBank/DDBJ whole genome shotgun (WGS) entry which is preliminary data.</text>
</comment>
<feature type="region of interest" description="Disordered" evidence="2">
    <location>
        <begin position="109"/>
        <end position="156"/>
    </location>
</feature>
<feature type="compositionally biased region" description="Basic residues" evidence="2">
    <location>
        <begin position="534"/>
        <end position="549"/>
    </location>
</feature>
<feature type="compositionally biased region" description="Polar residues" evidence="2">
    <location>
        <begin position="678"/>
        <end position="687"/>
    </location>
</feature>
<keyword evidence="1" id="KW-0175">Coiled coil</keyword>
<name>A0A9W8GSU2_9FUNG</name>
<feature type="region of interest" description="Disordered" evidence="2">
    <location>
        <begin position="673"/>
        <end position="712"/>
    </location>
</feature>
<keyword evidence="4" id="KW-1185">Reference proteome</keyword>
<feature type="region of interest" description="Disordered" evidence="2">
    <location>
        <begin position="592"/>
        <end position="640"/>
    </location>
</feature>
<gene>
    <name evidence="3" type="ORF">GGI19_003888</name>
</gene>
<proteinExistence type="predicted"/>
<feature type="compositionally biased region" description="Basic and acidic residues" evidence="2">
    <location>
        <begin position="136"/>
        <end position="156"/>
    </location>
</feature>
<feature type="compositionally biased region" description="Basic and acidic residues" evidence="2">
    <location>
        <begin position="109"/>
        <end position="122"/>
    </location>
</feature>
<feature type="compositionally biased region" description="Polar residues" evidence="2">
    <location>
        <begin position="10"/>
        <end position="19"/>
    </location>
</feature>
<evidence type="ECO:0000313" key="4">
    <source>
        <dbReference type="Proteomes" id="UP001140011"/>
    </source>
</evidence>
<evidence type="ECO:0000256" key="1">
    <source>
        <dbReference type="SAM" id="Coils"/>
    </source>
</evidence>
<dbReference type="Proteomes" id="UP001140011">
    <property type="component" value="Unassembled WGS sequence"/>
</dbReference>
<feature type="region of interest" description="Disordered" evidence="2">
    <location>
        <begin position="534"/>
        <end position="562"/>
    </location>
</feature>
<dbReference type="OrthoDB" id="9451547at2759"/>
<evidence type="ECO:0000256" key="2">
    <source>
        <dbReference type="SAM" id="MobiDB-lite"/>
    </source>
</evidence>
<feature type="region of interest" description="Disordered" evidence="2">
    <location>
        <begin position="1"/>
        <end position="22"/>
    </location>
</feature>
<feature type="coiled-coil region" evidence="1">
    <location>
        <begin position="211"/>
        <end position="238"/>
    </location>
</feature>